<proteinExistence type="predicted"/>
<evidence type="ECO:0008006" key="3">
    <source>
        <dbReference type="Google" id="ProtNLM"/>
    </source>
</evidence>
<comment type="caution">
    <text evidence="1">The sequence shown here is derived from an EMBL/GenBank/DDBJ whole genome shotgun (WGS) entry which is preliminary data.</text>
</comment>
<dbReference type="RefSeq" id="WP_317775392.1">
    <property type="nucleotide sequence ID" value="NZ_JAWMAJ010000242.1"/>
</dbReference>
<gene>
    <name evidence="1" type="ORF">R5A26_42575</name>
</gene>
<evidence type="ECO:0000313" key="2">
    <source>
        <dbReference type="Proteomes" id="UP001187346"/>
    </source>
</evidence>
<name>A0ABU4FRJ6_9ACTN</name>
<dbReference type="Proteomes" id="UP001187346">
    <property type="component" value="Unassembled WGS sequence"/>
</dbReference>
<dbReference type="EMBL" id="JAWMAJ010000242">
    <property type="protein sequence ID" value="MDV7222638.1"/>
    <property type="molecule type" value="Genomic_DNA"/>
</dbReference>
<reference evidence="1 2" key="1">
    <citation type="submission" date="2023-10" db="EMBL/GenBank/DDBJ databases">
        <title>Characterization of rhizosphere-enriched actinobacteria from wheat plants lab-grown on chernevaya soil.</title>
        <authorList>
            <person name="Tikhonova E.N."/>
            <person name="Konopkin A."/>
            <person name="Kravchenko I.K."/>
        </authorList>
    </citation>
    <scope>NUCLEOTIDE SEQUENCE [LARGE SCALE GENOMIC DNA]</scope>
    <source>
        <strain evidence="1 2">RR29</strain>
    </source>
</reference>
<keyword evidence="2" id="KW-1185">Reference proteome</keyword>
<organism evidence="1 2">
    <name type="scientific">Streptomyces prunicolor</name>
    <dbReference type="NCBI Taxonomy" id="67348"/>
    <lineage>
        <taxon>Bacteria</taxon>
        <taxon>Bacillati</taxon>
        <taxon>Actinomycetota</taxon>
        <taxon>Actinomycetes</taxon>
        <taxon>Kitasatosporales</taxon>
        <taxon>Streptomycetaceae</taxon>
        <taxon>Streptomyces</taxon>
    </lineage>
</organism>
<sequence length="388" mass="42861">MDEQTEFNVSAPWSWNARYFVEHGCARTGGVEFLLYSDTGVTGDSELACHPYLLTNSFGFPEKGRLAPVLALYLDDHFPDLSVQPMDKTDVDGWLNLTLDDEVACMLSLVAGVRLRSGGRVRRFTHAASRGVPEFYGHRVPEWPATERPIYPVPKQISMDSLDGWMGRYLALGREDAVALVRAARQFRDALWVADTDPELAWLFLVSALEVIAGREALSSASPADLLHQEKPALAAQLLAVGGEAHLEAVAQELVGVVRATARFLSCVKTHLPGPPAVRPEIYAQVDWAWPKLRKQVAQVYDYRSRRLHGGVPFPSPLCQVPFGQEATLEERPTCIASASGNAAWLSEDLPMHLHTFGYIVRGCLLDWWQKASRSADGEDTQVVVATP</sequence>
<accession>A0ABU4FRJ6</accession>
<evidence type="ECO:0000313" key="1">
    <source>
        <dbReference type="EMBL" id="MDV7222638.1"/>
    </source>
</evidence>
<protein>
    <recommendedName>
        <fullName evidence="3">Apea-like HEPN domain-containing protein</fullName>
    </recommendedName>
</protein>